<dbReference type="InterPro" id="IPR015883">
    <property type="entry name" value="Glyco_hydro_20_cat"/>
</dbReference>
<dbReference type="GO" id="GO:0030203">
    <property type="term" value="P:glycosaminoglycan metabolic process"/>
    <property type="evidence" value="ECO:0007669"/>
    <property type="project" value="TreeGrafter"/>
</dbReference>
<evidence type="ECO:0000259" key="10">
    <source>
        <dbReference type="Pfam" id="PF00728"/>
    </source>
</evidence>
<accession>A0AA40K4U7</accession>
<dbReference type="PRINTS" id="PR00738">
    <property type="entry name" value="GLHYDRLASE20"/>
</dbReference>
<dbReference type="FunFam" id="3.20.20.80:FF:000063">
    <property type="entry name" value="Beta-hexosaminidase"/>
    <property type="match status" value="1"/>
</dbReference>
<name>A0AA40K4U7_9PEZI</name>
<dbReference type="EC" id="3.2.1.52" evidence="7"/>
<dbReference type="InterPro" id="IPR025705">
    <property type="entry name" value="Beta_hexosaminidase_sua/sub"/>
</dbReference>
<dbReference type="GO" id="GO:0016231">
    <property type="term" value="F:beta-N-acetylglucosaminidase activity"/>
    <property type="evidence" value="ECO:0007669"/>
    <property type="project" value="TreeGrafter"/>
</dbReference>
<dbReference type="InterPro" id="IPR017853">
    <property type="entry name" value="GH"/>
</dbReference>
<dbReference type="SUPFAM" id="SSF55545">
    <property type="entry name" value="beta-N-acetylhexosaminidase-like domain"/>
    <property type="match status" value="1"/>
</dbReference>
<evidence type="ECO:0000256" key="6">
    <source>
        <dbReference type="ARBA" id="ARBA00023295"/>
    </source>
</evidence>
<proteinExistence type="inferred from homology"/>
<feature type="chain" id="PRO_5041347956" description="Beta-hexosaminidase" evidence="9">
    <location>
        <begin position="22"/>
        <end position="609"/>
    </location>
</feature>
<evidence type="ECO:0000256" key="4">
    <source>
        <dbReference type="ARBA" id="ARBA00022801"/>
    </source>
</evidence>
<evidence type="ECO:0000313" key="12">
    <source>
        <dbReference type="EMBL" id="KAK0745964.1"/>
    </source>
</evidence>
<evidence type="ECO:0000256" key="8">
    <source>
        <dbReference type="PIRSR" id="PIRSR001093-1"/>
    </source>
</evidence>
<dbReference type="Pfam" id="PF14845">
    <property type="entry name" value="Glycohydro_20b2"/>
    <property type="match status" value="1"/>
</dbReference>
<keyword evidence="13" id="KW-1185">Reference proteome</keyword>
<protein>
    <recommendedName>
        <fullName evidence="7">Beta-hexosaminidase</fullName>
        <ecNumber evidence="7">3.2.1.52</ecNumber>
    </recommendedName>
</protein>
<dbReference type="PIRSF" id="PIRSF001093">
    <property type="entry name" value="B-hxosamndse_ab_euk"/>
    <property type="match status" value="1"/>
</dbReference>
<evidence type="ECO:0000256" key="1">
    <source>
        <dbReference type="ARBA" id="ARBA00001231"/>
    </source>
</evidence>
<evidence type="ECO:0000313" key="13">
    <source>
        <dbReference type="Proteomes" id="UP001172155"/>
    </source>
</evidence>
<keyword evidence="6 7" id="KW-0326">Glycosidase</keyword>
<keyword evidence="4 7" id="KW-0378">Hydrolase</keyword>
<feature type="domain" description="Glycoside hydrolase family 20 catalytic" evidence="10">
    <location>
        <begin position="214"/>
        <end position="553"/>
    </location>
</feature>
<dbReference type="GO" id="GO:0016020">
    <property type="term" value="C:membrane"/>
    <property type="evidence" value="ECO:0007669"/>
    <property type="project" value="TreeGrafter"/>
</dbReference>
<keyword evidence="3 9" id="KW-0732">Signal</keyword>
<feature type="domain" description="Beta-hexosaminidase eukaryotic type N-terminal" evidence="11">
    <location>
        <begin position="22"/>
        <end position="189"/>
    </location>
</feature>
<dbReference type="Gene3D" id="3.30.379.10">
    <property type="entry name" value="Chitobiase/beta-hexosaminidase domain 2-like"/>
    <property type="match status" value="1"/>
</dbReference>
<dbReference type="GO" id="GO:0005975">
    <property type="term" value="P:carbohydrate metabolic process"/>
    <property type="evidence" value="ECO:0007669"/>
    <property type="project" value="InterPro"/>
</dbReference>
<organism evidence="12 13">
    <name type="scientific">Schizothecium vesticola</name>
    <dbReference type="NCBI Taxonomy" id="314040"/>
    <lineage>
        <taxon>Eukaryota</taxon>
        <taxon>Fungi</taxon>
        <taxon>Dikarya</taxon>
        <taxon>Ascomycota</taxon>
        <taxon>Pezizomycotina</taxon>
        <taxon>Sordariomycetes</taxon>
        <taxon>Sordariomycetidae</taxon>
        <taxon>Sordariales</taxon>
        <taxon>Schizotheciaceae</taxon>
        <taxon>Schizothecium</taxon>
    </lineage>
</organism>
<evidence type="ECO:0000256" key="3">
    <source>
        <dbReference type="ARBA" id="ARBA00022729"/>
    </source>
</evidence>
<dbReference type="Gene3D" id="3.20.20.80">
    <property type="entry name" value="Glycosidases"/>
    <property type="match status" value="1"/>
</dbReference>
<feature type="active site" description="Proton donor" evidence="8">
    <location>
        <position position="375"/>
    </location>
</feature>
<evidence type="ECO:0000256" key="2">
    <source>
        <dbReference type="ARBA" id="ARBA00006285"/>
    </source>
</evidence>
<dbReference type="CDD" id="cd06562">
    <property type="entry name" value="GH20_HexA_HexB-like"/>
    <property type="match status" value="1"/>
</dbReference>
<gene>
    <name evidence="12" type="ORF">B0T18DRAFT_325142</name>
</gene>
<reference evidence="12" key="1">
    <citation type="submission" date="2023-06" db="EMBL/GenBank/DDBJ databases">
        <title>Genome-scale phylogeny and comparative genomics of the fungal order Sordariales.</title>
        <authorList>
            <consortium name="Lawrence Berkeley National Laboratory"/>
            <person name="Hensen N."/>
            <person name="Bonometti L."/>
            <person name="Westerberg I."/>
            <person name="Brannstrom I.O."/>
            <person name="Guillou S."/>
            <person name="Cros-Aarteil S."/>
            <person name="Calhoun S."/>
            <person name="Haridas S."/>
            <person name="Kuo A."/>
            <person name="Mondo S."/>
            <person name="Pangilinan J."/>
            <person name="Riley R."/>
            <person name="LaButti K."/>
            <person name="Andreopoulos B."/>
            <person name="Lipzen A."/>
            <person name="Chen C."/>
            <person name="Yanf M."/>
            <person name="Daum C."/>
            <person name="Ng V."/>
            <person name="Clum A."/>
            <person name="Steindorff A."/>
            <person name="Ohm R."/>
            <person name="Martin F."/>
            <person name="Silar P."/>
            <person name="Natvig D."/>
            <person name="Lalanne C."/>
            <person name="Gautier V."/>
            <person name="Ament-velasquez S.L."/>
            <person name="Kruys A."/>
            <person name="Hutchinson M.I."/>
            <person name="Powell A.J."/>
            <person name="Barry K."/>
            <person name="Miller A.N."/>
            <person name="Grigoriev I.V."/>
            <person name="Debuchy R."/>
            <person name="Gladieux P."/>
            <person name="Thoren M.H."/>
            <person name="Johannesson H."/>
        </authorList>
    </citation>
    <scope>NUCLEOTIDE SEQUENCE</scope>
    <source>
        <strain evidence="12">SMH3187-1</strain>
    </source>
</reference>
<comment type="catalytic activity">
    <reaction evidence="1 7">
        <text>Hydrolysis of terminal non-reducing N-acetyl-D-hexosamine residues in N-acetyl-beta-D-hexosaminides.</text>
        <dbReference type="EC" id="3.2.1.52"/>
    </reaction>
</comment>
<dbReference type="PANTHER" id="PTHR22600:SF58">
    <property type="entry name" value="BETA-HEXOSAMINIDASE"/>
    <property type="match status" value="1"/>
</dbReference>
<sequence length="609" mass="67864">MNTLASFLALALVALQQPVLAVWPAPQHYSKGSSFLYIHQNIKITYNEEFVRWDFCPLAAGRATEYSHSPSAQMTFTSGYTPRSPTSKEIVQAGVSRALDSIFRTPFAPYALRKHGNLSGFEPDVYAGQTWLDTLQITQLAADKPSTFRPRAGDVDESYNLTISADGHTKLTAVSSIGILRGLETFTQLFYQHTTGTFWYTPYAPVTIRDAPRFPHRGVLLDTSRHFFSVADIKRTIDAMSWNKLNRLHVHVTDSQSWPLDVPSMPELARMGAYNPASIYSAADLEAVQQYGQHRGVAVYLEIDMPGHIGSVAESHPELIVAYDAQPYYWYCAQPPCGAFKLSSPDVDRFVGRLFDDVLPRVAPYSAYFHTGGDELNANDSMLDEGIRSNDTRVLQPLLQKFIDRQHGRVRAAGLTPLSWEEIPLEWNVTVGADTVIQTWLGTESVRKVTAKGLQVIDSNYNFWYLDCGRGQWLAFDNGAAFQQHYPFNDWCGPTKSWALVYSHDPTAGLSPAQAKLVLGGEVAVWTESIDPQTLDAIVWPRASAAGEVLWSGRQDASGRNRSQIDALPRLLEFRERMVARGVRAAAITQQWCATADDNSGRACELRVM</sequence>
<comment type="similarity">
    <text evidence="2 7">Belongs to the glycosyl hydrolase 20 family.</text>
</comment>
<dbReference type="Proteomes" id="UP001172155">
    <property type="component" value="Unassembled WGS sequence"/>
</dbReference>
<feature type="signal peptide" evidence="9">
    <location>
        <begin position="1"/>
        <end position="21"/>
    </location>
</feature>
<evidence type="ECO:0000256" key="9">
    <source>
        <dbReference type="SAM" id="SignalP"/>
    </source>
</evidence>
<evidence type="ECO:0000256" key="7">
    <source>
        <dbReference type="PIRNR" id="PIRNR001093"/>
    </source>
</evidence>
<dbReference type="AlphaFoldDB" id="A0AA40K4U7"/>
<dbReference type="SUPFAM" id="SSF51445">
    <property type="entry name" value="(Trans)glycosidases"/>
    <property type="match status" value="1"/>
</dbReference>
<evidence type="ECO:0000259" key="11">
    <source>
        <dbReference type="Pfam" id="PF14845"/>
    </source>
</evidence>
<dbReference type="InterPro" id="IPR029018">
    <property type="entry name" value="Hex-like_dom2"/>
</dbReference>
<dbReference type="InterPro" id="IPR029019">
    <property type="entry name" value="HEX_eukaryotic_N"/>
</dbReference>
<keyword evidence="5" id="KW-0325">Glycoprotein</keyword>
<evidence type="ECO:0000256" key="5">
    <source>
        <dbReference type="ARBA" id="ARBA00023180"/>
    </source>
</evidence>
<dbReference type="EMBL" id="JAUKUD010000004">
    <property type="protein sequence ID" value="KAK0745964.1"/>
    <property type="molecule type" value="Genomic_DNA"/>
</dbReference>
<comment type="caution">
    <text evidence="12">The sequence shown here is derived from an EMBL/GenBank/DDBJ whole genome shotgun (WGS) entry which is preliminary data.</text>
</comment>
<dbReference type="PANTHER" id="PTHR22600">
    <property type="entry name" value="BETA-HEXOSAMINIDASE"/>
    <property type="match status" value="1"/>
</dbReference>
<dbReference type="Pfam" id="PF00728">
    <property type="entry name" value="Glyco_hydro_20"/>
    <property type="match status" value="1"/>
</dbReference>